<comment type="caution">
    <text evidence="1">The sequence shown here is derived from an EMBL/GenBank/DDBJ whole genome shotgun (WGS) entry which is preliminary data.</text>
</comment>
<protein>
    <submittedName>
        <fullName evidence="1">Uncharacterized protein</fullName>
    </submittedName>
</protein>
<sequence>MELGPLFADKKPTKKKINKSADSNVVVEEDMIMCSQDPAAVYNGEIDVLLLFSKCIKSSTLTTVETWAIDMQTFVEDTVGPYDDVALTFKATMVAGSCSTDGFTTVLSFTTDKTSYGEIMSFESVNHVVNFQLSGSGENCEGGFESYIELKGDEDLFMYNPFTGSAARILRTASGAHWSAMMVPANASVAFLQATK</sequence>
<dbReference type="EMBL" id="QXFT01000868">
    <property type="protein sequence ID" value="KAE9334193.1"/>
    <property type="molecule type" value="Genomic_DNA"/>
</dbReference>
<gene>
    <name evidence="1" type="ORF">PR003_g13646</name>
</gene>
<evidence type="ECO:0000313" key="1">
    <source>
        <dbReference type="EMBL" id="KAE9334193.1"/>
    </source>
</evidence>
<reference evidence="1 2" key="1">
    <citation type="submission" date="2018-08" db="EMBL/GenBank/DDBJ databases">
        <title>Genomic investigation of the strawberry pathogen Phytophthora fragariae indicates pathogenicity is determined by transcriptional variation in three key races.</title>
        <authorList>
            <person name="Adams T.M."/>
            <person name="Armitage A.D."/>
            <person name="Sobczyk M.K."/>
            <person name="Bates H.J."/>
            <person name="Dunwell J.M."/>
            <person name="Nellist C.F."/>
            <person name="Harrison R.J."/>
        </authorList>
    </citation>
    <scope>NUCLEOTIDE SEQUENCE [LARGE SCALE GENOMIC DNA]</scope>
    <source>
        <strain evidence="1 2">SCRP333</strain>
    </source>
</reference>
<dbReference type="AlphaFoldDB" id="A0A6A4FER4"/>
<proteinExistence type="predicted"/>
<keyword evidence="2" id="KW-1185">Reference proteome</keyword>
<organism evidence="1 2">
    <name type="scientific">Phytophthora rubi</name>
    <dbReference type="NCBI Taxonomy" id="129364"/>
    <lineage>
        <taxon>Eukaryota</taxon>
        <taxon>Sar</taxon>
        <taxon>Stramenopiles</taxon>
        <taxon>Oomycota</taxon>
        <taxon>Peronosporomycetes</taxon>
        <taxon>Peronosporales</taxon>
        <taxon>Peronosporaceae</taxon>
        <taxon>Phytophthora</taxon>
    </lineage>
</organism>
<name>A0A6A4FER4_9STRA</name>
<evidence type="ECO:0000313" key="2">
    <source>
        <dbReference type="Proteomes" id="UP000434957"/>
    </source>
</evidence>
<dbReference type="Proteomes" id="UP000434957">
    <property type="component" value="Unassembled WGS sequence"/>
</dbReference>
<accession>A0A6A4FER4</accession>